<dbReference type="RefSeq" id="WP_260993476.1">
    <property type="nucleotide sequence ID" value="NZ_JAODWD010000003.1"/>
</dbReference>
<evidence type="ECO:0000256" key="1">
    <source>
        <dbReference type="SAM" id="MobiDB-lite"/>
    </source>
</evidence>
<dbReference type="Pfam" id="PF10041">
    <property type="entry name" value="DUF2277"/>
    <property type="match status" value="1"/>
</dbReference>
<comment type="caution">
    <text evidence="2">The sequence shown here is derived from an EMBL/GenBank/DDBJ whole genome shotgun (WGS) entry which is preliminary data.</text>
</comment>
<protein>
    <submittedName>
        <fullName evidence="2">DUF2277 domain-containing protein</fullName>
    </submittedName>
</protein>
<gene>
    <name evidence="2" type="ORF">N4S67_13480</name>
</gene>
<dbReference type="Proteomes" id="UP001206639">
    <property type="component" value="Unassembled WGS sequence"/>
</dbReference>
<dbReference type="EMBL" id="JAODWD010000003">
    <property type="protein sequence ID" value="MCT7659434.1"/>
    <property type="molecule type" value="Genomic_DNA"/>
</dbReference>
<accession>A0ABT2MAZ4</accession>
<keyword evidence="3" id="KW-1185">Reference proteome</keyword>
<reference evidence="3" key="1">
    <citation type="submission" date="2023-07" db="EMBL/GenBank/DDBJ databases">
        <authorList>
            <person name="Deng Y."/>
            <person name="Zhang Y.-Q."/>
        </authorList>
    </citation>
    <scope>NUCLEOTIDE SEQUENCE [LARGE SCALE GENOMIC DNA]</scope>
    <source>
        <strain evidence="3">CPCC 205710</strain>
    </source>
</reference>
<evidence type="ECO:0000313" key="3">
    <source>
        <dbReference type="Proteomes" id="UP001206639"/>
    </source>
</evidence>
<feature type="region of interest" description="Disordered" evidence="1">
    <location>
        <begin position="64"/>
        <end position="88"/>
    </location>
</feature>
<organism evidence="2 3">
    <name type="scientific">Mycobacterium deserti</name>
    <dbReference type="NCBI Taxonomy" id="2978347"/>
    <lineage>
        <taxon>Bacteria</taxon>
        <taxon>Bacillati</taxon>
        <taxon>Actinomycetota</taxon>
        <taxon>Actinomycetes</taxon>
        <taxon>Mycobacteriales</taxon>
        <taxon>Mycobacteriaceae</taxon>
        <taxon>Mycobacterium</taxon>
    </lineage>
</organism>
<evidence type="ECO:0000313" key="2">
    <source>
        <dbReference type="EMBL" id="MCT7659434.1"/>
    </source>
</evidence>
<name>A0ABT2MAZ4_9MYCO</name>
<sequence length="88" mass="9693">MCRNITELRGLEPAATDEEIEAAARQYIRKVSGITRPSAANIDAFEDAVAEVTATTTRLLSKLPQRKQPPKTVPPLRRPEVRARLGIA</sequence>
<dbReference type="InterPro" id="IPR018735">
    <property type="entry name" value="DUF2277"/>
</dbReference>
<proteinExistence type="predicted"/>
<feature type="compositionally biased region" description="Basic and acidic residues" evidence="1">
    <location>
        <begin position="77"/>
        <end position="88"/>
    </location>
</feature>